<dbReference type="SUPFAM" id="SSF53807">
    <property type="entry name" value="Helical backbone' metal receptor"/>
    <property type="match status" value="1"/>
</dbReference>
<dbReference type="Pfam" id="PF01497">
    <property type="entry name" value="Peripla_BP_2"/>
    <property type="match status" value="1"/>
</dbReference>
<dbReference type="CDD" id="cd01146">
    <property type="entry name" value="FhuD"/>
    <property type="match status" value="1"/>
</dbReference>
<keyword evidence="4" id="KW-0406">Ion transport</keyword>
<name>A0A1T4LV74_9HYPH</name>
<organism evidence="7 8">
    <name type="scientific">Consotaella salsifontis</name>
    <dbReference type="NCBI Taxonomy" id="1365950"/>
    <lineage>
        <taxon>Bacteria</taxon>
        <taxon>Pseudomonadati</taxon>
        <taxon>Pseudomonadota</taxon>
        <taxon>Alphaproteobacteria</taxon>
        <taxon>Hyphomicrobiales</taxon>
        <taxon>Aurantimonadaceae</taxon>
        <taxon>Consotaella</taxon>
    </lineage>
</organism>
<evidence type="ECO:0000256" key="5">
    <source>
        <dbReference type="ARBA" id="ARBA00022729"/>
    </source>
</evidence>
<evidence type="ECO:0000256" key="3">
    <source>
        <dbReference type="ARBA" id="ARBA00022448"/>
    </source>
</evidence>
<dbReference type="Proteomes" id="UP000190135">
    <property type="component" value="Unassembled WGS sequence"/>
</dbReference>
<reference evidence="7 8" key="1">
    <citation type="submission" date="2017-02" db="EMBL/GenBank/DDBJ databases">
        <authorList>
            <person name="Peterson S.W."/>
        </authorList>
    </citation>
    <scope>NUCLEOTIDE SEQUENCE [LARGE SCALE GENOMIC DNA]</scope>
    <source>
        <strain evidence="7 8">USBA 369</strain>
    </source>
</reference>
<evidence type="ECO:0000259" key="6">
    <source>
        <dbReference type="PROSITE" id="PS50983"/>
    </source>
</evidence>
<dbReference type="GO" id="GO:1901678">
    <property type="term" value="P:iron coordination entity transport"/>
    <property type="evidence" value="ECO:0007669"/>
    <property type="project" value="UniProtKB-ARBA"/>
</dbReference>
<dbReference type="PANTHER" id="PTHR30532">
    <property type="entry name" value="IRON III DICITRATE-BINDING PERIPLASMIC PROTEIN"/>
    <property type="match status" value="1"/>
</dbReference>
<dbReference type="AlphaFoldDB" id="A0A1T4LV74"/>
<keyword evidence="5" id="KW-0732">Signal</keyword>
<keyword evidence="8" id="KW-1185">Reference proteome</keyword>
<evidence type="ECO:0000256" key="4">
    <source>
        <dbReference type="ARBA" id="ARBA00022496"/>
    </source>
</evidence>
<dbReference type="PANTHER" id="PTHR30532:SF24">
    <property type="entry name" value="FERRIC ENTEROBACTIN-BINDING PERIPLASMIC PROTEIN FEPB"/>
    <property type="match status" value="1"/>
</dbReference>
<evidence type="ECO:0000313" key="8">
    <source>
        <dbReference type="Proteomes" id="UP000190135"/>
    </source>
</evidence>
<comment type="similarity">
    <text evidence="2">Belongs to the bacterial solute-binding protein 8 family.</text>
</comment>
<dbReference type="RefSeq" id="WP_078706660.1">
    <property type="nucleotide sequence ID" value="NZ_FUXL01000001.1"/>
</dbReference>
<dbReference type="InterPro" id="IPR051313">
    <property type="entry name" value="Bact_iron-sidero_bind"/>
</dbReference>
<dbReference type="PROSITE" id="PS50983">
    <property type="entry name" value="FE_B12_PBP"/>
    <property type="match status" value="1"/>
</dbReference>
<comment type="subcellular location">
    <subcellularLocation>
        <location evidence="1">Cell envelope</location>
    </subcellularLocation>
</comment>
<keyword evidence="3" id="KW-0813">Transport</keyword>
<dbReference type="InterPro" id="IPR002491">
    <property type="entry name" value="ABC_transptr_periplasmic_BD"/>
</dbReference>
<evidence type="ECO:0000256" key="2">
    <source>
        <dbReference type="ARBA" id="ARBA00008814"/>
    </source>
</evidence>
<accession>A0A1T4LV74</accession>
<dbReference type="STRING" id="1365950.SAMN05428963_101372"/>
<evidence type="ECO:0000313" key="7">
    <source>
        <dbReference type="EMBL" id="SJZ58536.1"/>
    </source>
</evidence>
<dbReference type="InterPro" id="IPR006311">
    <property type="entry name" value="TAT_signal"/>
</dbReference>
<evidence type="ECO:0000256" key="1">
    <source>
        <dbReference type="ARBA" id="ARBA00004196"/>
    </source>
</evidence>
<feature type="domain" description="Fe/B12 periplasmic-binding" evidence="6">
    <location>
        <begin position="50"/>
        <end position="317"/>
    </location>
</feature>
<dbReference type="Gene3D" id="3.40.50.1980">
    <property type="entry name" value="Nitrogenase molybdenum iron protein domain"/>
    <property type="match status" value="2"/>
</dbReference>
<sequence length="335" mass="35745">MGFDRRRVLKGLGAGLLAPAPLLPIRAFAGEALRFVHAYGETVLPAPARRVVSLGYTTHDTLLALGEPPIAVRYWYGDYPFGVWPWAQPYLNGAEPVLLSGEVSMEKVAALRPDLIVAISSGISKAEYSILSCIAPVLMHEPSFSTYSTPWDVMTRTLGRALGRSKEAEALVARTRDIFAAARERNPVWAGKTAVAAYHWSGETGAFVHGDNRADFLSELGFAVTPKLRQLTGPDDFYGALSPEDLSPLDADILVWVSSFAAVPDLIALPMRKTLAAHREGREVFAGPLVAGAMSHGSVLSLPFALNAIEADLTAAADGSPETVVQSALQAGLAP</sequence>
<dbReference type="EMBL" id="FUXL01000001">
    <property type="protein sequence ID" value="SJZ58536.1"/>
    <property type="molecule type" value="Genomic_DNA"/>
</dbReference>
<dbReference type="PROSITE" id="PS51318">
    <property type="entry name" value="TAT"/>
    <property type="match status" value="1"/>
</dbReference>
<dbReference type="OrthoDB" id="1846031at2"/>
<gene>
    <name evidence="7" type="ORF">SAMN05428963_101372</name>
</gene>
<keyword evidence="4" id="KW-0408">Iron</keyword>
<dbReference type="GO" id="GO:0030288">
    <property type="term" value="C:outer membrane-bounded periplasmic space"/>
    <property type="evidence" value="ECO:0007669"/>
    <property type="project" value="TreeGrafter"/>
</dbReference>
<keyword evidence="4" id="KW-0410">Iron transport</keyword>
<proteinExistence type="inferred from homology"/>
<protein>
    <submittedName>
        <fullName evidence="7">Iron complex transport system substrate-binding protein</fullName>
    </submittedName>
</protein>